<organism evidence="7 8">
    <name type="scientific">Haloferax marinum</name>
    <dbReference type="NCBI Taxonomy" id="2666143"/>
    <lineage>
        <taxon>Archaea</taxon>
        <taxon>Methanobacteriati</taxon>
        <taxon>Methanobacteriota</taxon>
        <taxon>Stenosarchaea group</taxon>
        <taxon>Halobacteria</taxon>
        <taxon>Halobacteriales</taxon>
        <taxon>Haloferacaceae</taxon>
        <taxon>Haloferax</taxon>
    </lineage>
</organism>
<dbReference type="SUPFAM" id="SSF54786">
    <property type="entry name" value="YcfA/nrd intein domain"/>
    <property type="match status" value="1"/>
</dbReference>
<keyword evidence="3" id="KW-0255">Endonuclease</keyword>
<evidence type="ECO:0000256" key="6">
    <source>
        <dbReference type="ARBA" id="ARBA00023016"/>
    </source>
</evidence>
<evidence type="ECO:0000313" key="7">
    <source>
        <dbReference type="EMBL" id="MRW95033.1"/>
    </source>
</evidence>
<keyword evidence="1" id="KW-1277">Toxin-antitoxin system</keyword>
<comment type="caution">
    <text evidence="7">The sequence shown here is derived from an EMBL/GenBank/DDBJ whole genome shotgun (WGS) entry which is preliminary data.</text>
</comment>
<evidence type="ECO:0000256" key="2">
    <source>
        <dbReference type="ARBA" id="ARBA00022722"/>
    </source>
</evidence>
<keyword evidence="4" id="KW-0378">Hydrolase</keyword>
<protein>
    <submittedName>
        <fullName evidence="7">Addiction module toxin, HicA family</fullName>
    </submittedName>
</protein>
<evidence type="ECO:0000313" key="8">
    <source>
        <dbReference type="Proteomes" id="UP000443423"/>
    </source>
</evidence>
<dbReference type="Pfam" id="PF07927">
    <property type="entry name" value="HicA_toxin"/>
    <property type="match status" value="1"/>
</dbReference>
<dbReference type="InterPro" id="IPR012933">
    <property type="entry name" value="HicA_mRNA_interferase"/>
</dbReference>
<dbReference type="AlphaFoldDB" id="A0A6A8G3Q4"/>
<reference evidence="7 8" key="1">
    <citation type="submission" date="2019-11" db="EMBL/GenBank/DDBJ databases">
        <title>Whole genome sequence of Haloferax sp. MBLA0078.</title>
        <authorList>
            <person name="Seo M.-J."/>
            <person name="Cho E.-S."/>
        </authorList>
    </citation>
    <scope>NUCLEOTIDE SEQUENCE [LARGE SCALE GENOMIC DNA]</scope>
    <source>
        <strain evidence="7 8">MBLA0078</strain>
    </source>
</reference>
<dbReference type="EMBL" id="WKJQ01000001">
    <property type="protein sequence ID" value="MRW95033.1"/>
    <property type="molecule type" value="Genomic_DNA"/>
</dbReference>
<keyword evidence="8" id="KW-1185">Reference proteome</keyword>
<accession>A0A6A8G3Q4</accession>
<dbReference type="RefSeq" id="WP_151108711.1">
    <property type="nucleotide sequence ID" value="NZ_WKJQ01000001.1"/>
</dbReference>
<name>A0A6A8G3Q4_9EURY</name>
<evidence type="ECO:0000256" key="5">
    <source>
        <dbReference type="ARBA" id="ARBA00022884"/>
    </source>
</evidence>
<dbReference type="GO" id="GO:0004519">
    <property type="term" value="F:endonuclease activity"/>
    <property type="evidence" value="ECO:0007669"/>
    <property type="project" value="UniProtKB-KW"/>
</dbReference>
<dbReference type="GO" id="GO:0016787">
    <property type="term" value="F:hydrolase activity"/>
    <property type="evidence" value="ECO:0007669"/>
    <property type="project" value="UniProtKB-KW"/>
</dbReference>
<dbReference type="Proteomes" id="UP000443423">
    <property type="component" value="Unassembled WGS sequence"/>
</dbReference>
<keyword evidence="5" id="KW-0694">RNA-binding</keyword>
<dbReference type="InterPro" id="IPR038570">
    <property type="entry name" value="HicA_sf"/>
</dbReference>
<keyword evidence="2" id="KW-0540">Nuclease</keyword>
<dbReference type="GO" id="GO:0003729">
    <property type="term" value="F:mRNA binding"/>
    <property type="evidence" value="ECO:0007669"/>
    <property type="project" value="InterPro"/>
</dbReference>
<evidence type="ECO:0000256" key="4">
    <source>
        <dbReference type="ARBA" id="ARBA00022801"/>
    </source>
</evidence>
<evidence type="ECO:0000256" key="3">
    <source>
        <dbReference type="ARBA" id="ARBA00022759"/>
    </source>
</evidence>
<gene>
    <name evidence="7" type="ORF">GJR99_00395</name>
</gene>
<dbReference type="Gene3D" id="3.30.920.30">
    <property type="entry name" value="Hypothetical protein"/>
    <property type="match status" value="1"/>
</dbReference>
<keyword evidence="6" id="KW-0346">Stress response</keyword>
<proteinExistence type="predicted"/>
<sequence length="80" mass="9245">MSRRTYSGQEVVKVLRKMRYRPAGRTGSHVRLVYKHPDGDVRRVTVPMHKEIAVGTLRKIAEQAGAKDFDKFCEWIDDLS</sequence>
<evidence type="ECO:0000256" key="1">
    <source>
        <dbReference type="ARBA" id="ARBA00022649"/>
    </source>
</evidence>